<keyword evidence="1" id="KW-0175">Coiled coil</keyword>
<evidence type="ECO:0000313" key="2">
    <source>
        <dbReference type="EMBL" id="SFD74718.1"/>
    </source>
</evidence>
<feature type="coiled-coil region" evidence="1">
    <location>
        <begin position="37"/>
        <end position="64"/>
    </location>
</feature>
<protein>
    <submittedName>
        <fullName evidence="2">Uncharacterized protein</fullName>
    </submittedName>
</protein>
<accession>A0A1I1UYE2</accession>
<evidence type="ECO:0000313" key="3">
    <source>
        <dbReference type="Proteomes" id="UP000181976"/>
    </source>
</evidence>
<proteinExistence type="predicted"/>
<dbReference type="InParanoid" id="A0A1I1UYE2"/>
<feature type="non-terminal residue" evidence="2">
    <location>
        <position position="178"/>
    </location>
</feature>
<dbReference type="AlphaFoldDB" id="A0A1I1UYE2"/>
<evidence type="ECO:0000256" key="1">
    <source>
        <dbReference type="SAM" id="Coils"/>
    </source>
</evidence>
<gene>
    <name evidence="2" type="ORF">SAMN05444380_101215</name>
</gene>
<dbReference type="Proteomes" id="UP000181976">
    <property type="component" value="Unassembled WGS sequence"/>
</dbReference>
<organism evidence="2 3">
    <name type="scientific">Thermophagus xiamenensis</name>
    <dbReference type="NCBI Taxonomy" id="385682"/>
    <lineage>
        <taxon>Bacteria</taxon>
        <taxon>Pseudomonadati</taxon>
        <taxon>Bacteroidota</taxon>
        <taxon>Bacteroidia</taxon>
        <taxon>Marinilabiliales</taxon>
        <taxon>Marinilabiliaceae</taxon>
        <taxon>Thermophagus</taxon>
    </lineage>
</organism>
<sequence>MFVRKKRNASGSLSVQVIQKVRGKYKVVKTIGGATTRHKVEELVNLAQQEIKKLSQQQELFESETDATVDKVFAALQNASIRTVGPEIIFGKIFDYIGFGSINEPMFRHLVISRIAFPLSKLKTVDYLYRYQGKSLDIDAVYRFLDKLNGRLKSEVEQIAFAHTKKVLAGNISVVFYD</sequence>
<reference evidence="2 3" key="1">
    <citation type="submission" date="2016-10" db="EMBL/GenBank/DDBJ databases">
        <authorList>
            <person name="de Groot N.N."/>
        </authorList>
    </citation>
    <scope>NUCLEOTIDE SEQUENCE [LARGE SCALE GENOMIC DNA]</scope>
    <source>
        <strain evidence="2 3">DSM 19012</strain>
    </source>
</reference>
<name>A0A1I1UYE2_9BACT</name>
<dbReference type="EMBL" id="FONA01000001">
    <property type="protein sequence ID" value="SFD74718.1"/>
    <property type="molecule type" value="Genomic_DNA"/>
</dbReference>
<keyword evidence="3" id="KW-1185">Reference proteome</keyword>